<dbReference type="EMBL" id="JBHUIP010000009">
    <property type="protein sequence ID" value="MFD2263230.1"/>
    <property type="molecule type" value="Genomic_DNA"/>
</dbReference>
<evidence type="ECO:0000313" key="5">
    <source>
        <dbReference type="Proteomes" id="UP001597295"/>
    </source>
</evidence>
<dbReference type="InterPro" id="IPR035093">
    <property type="entry name" value="RelE/ParE_toxin_dom_sf"/>
</dbReference>
<keyword evidence="5" id="KW-1185">Reference proteome</keyword>
<dbReference type="Proteomes" id="UP001597295">
    <property type="component" value="Unassembled WGS sequence"/>
</dbReference>
<organism evidence="4 5">
    <name type="scientific">Lacibacterium aquatile</name>
    <dbReference type="NCBI Taxonomy" id="1168082"/>
    <lineage>
        <taxon>Bacteria</taxon>
        <taxon>Pseudomonadati</taxon>
        <taxon>Pseudomonadota</taxon>
        <taxon>Alphaproteobacteria</taxon>
        <taxon>Rhodospirillales</taxon>
        <taxon>Rhodospirillaceae</taxon>
    </lineage>
</organism>
<protein>
    <recommendedName>
        <fullName evidence="3">Toxin</fullName>
    </recommendedName>
</protein>
<dbReference type="PANTHER" id="PTHR33755:SF9">
    <property type="entry name" value="TOXIN PARE1"/>
    <property type="match status" value="1"/>
</dbReference>
<dbReference type="Pfam" id="PF05016">
    <property type="entry name" value="ParE_toxin"/>
    <property type="match status" value="1"/>
</dbReference>
<dbReference type="InterPro" id="IPR007712">
    <property type="entry name" value="RelE/ParE_toxin"/>
</dbReference>
<evidence type="ECO:0000256" key="1">
    <source>
        <dbReference type="ARBA" id="ARBA00006226"/>
    </source>
</evidence>
<gene>
    <name evidence="4" type="ORF">ACFSM5_10055</name>
</gene>
<dbReference type="Gene3D" id="3.30.2310.20">
    <property type="entry name" value="RelE-like"/>
    <property type="match status" value="1"/>
</dbReference>
<name>A0ABW5DVE8_9PROT</name>
<evidence type="ECO:0000313" key="4">
    <source>
        <dbReference type="EMBL" id="MFD2263230.1"/>
    </source>
</evidence>
<reference evidence="5" key="1">
    <citation type="journal article" date="2019" name="Int. J. Syst. Evol. Microbiol.">
        <title>The Global Catalogue of Microorganisms (GCM) 10K type strain sequencing project: providing services to taxonomists for standard genome sequencing and annotation.</title>
        <authorList>
            <consortium name="The Broad Institute Genomics Platform"/>
            <consortium name="The Broad Institute Genome Sequencing Center for Infectious Disease"/>
            <person name="Wu L."/>
            <person name="Ma J."/>
        </authorList>
    </citation>
    <scope>NUCLEOTIDE SEQUENCE [LARGE SCALE GENOMIC DNA]</scope>
    <source>
        <strain evidence="5">CGMCC 1.19062</strain>
    </source>
</reference>
<comment type="caution">
    <text evidence="4">The sequence shown here is derived from an EMBL/GenBank/DDBJ whole genome shotgun (WGS) entry which is preliminary data.</text>
</comment>
<keyword evidence="2" id="KW-1277">Toxin-antitoxin system</keyword>
<accession>A0ABW5DVE8</accession>
<dbReference type="InterPro" id="IPR051803">
    <property type="entry name" value="TA_system_RelE-like_toxin"/>
</dbReference>
<evidence type="ECO:0000256" key="2">
    <source>
        <dbReference type="ARBA" id="ARBA00022649"/>
    </source>
</evidence>
<dbReference type="PIRSF" id="PIRSF029218">
    <property type="entry name" value="ParE"/>
    <property type="match status" value="1"/>
</dbReference>
<dbReference type="RefSeq" id="WP_379876209.1">
    <property type="nucleotide sequence ID" value="NZ_JBHUIP010000009.1"/>
</dbReference>
<proteinExistence type="inferred from homology"/>
<dbReference type="InterPro" id="IPR028344">
    <property type="entry name" value="ParE1/4"/>
</dbReference>
<dbReference type="PANTHER" id="PTHR33755">
    <property type="entry name" value="TOXIN PARE1-RELATED"/>
    <property type="match status" value="1"/>
</dbReference>
<comment type="similarity">
    <text evidence="1 3">Belongs to the RelE toxin family.</text>
</comment>
<sequence length="98" mass="11434">MRSLDISGAAKADLIAIINFGRQTWGEKRAQDYKRQFFERFQDLRKTPDMGPLRDDIAPYLRSFTVGSHVIFYRVNEVSVGILRILHQSMDIHRHLSD</sequence>
<evidence type="ECO:0000256" key="3">
    <source>
        <dbReference type="PIRNR" id="PIRNR029218"/>
    </source>
</evidence>